<comment type="caution">
    <text evidence="1">The sequence shown here is derived from an EMBL/GenBank/DDBJ whole genome shotgun (WGS) entry which is preliminary data.</text>
</comment>
<dbReference type="AlphaFoldDB" id="A0A923HRL6"/>
<dbReference type="RefSeq" id="WP_186916327.1">
    <property type="nucleotide sequence ID" value="NZ_JACOFZ010000003.1"/>
</dbReference>
<organism evidence="1 2">
    <name type="scientific">Undibacterium nitidum</name>
    <dbReference type="NCBI Taxonomy" id="2762298"/>
    <lineage>
        <taxon>Bacteria</taxon>
        <taxon>Pseudomonadati</taxon>
        <taxon>Pseudomonadota</taxon>
        <taxon>Betaproteobacteria</taxon>
        <taxon>Burkholderiales</taxon>
        <taxon>Oxalobacteraceae</taxon>
        <taxon>Undibacterium</taxon>
    </lineage>
</organism>
<gene>
    <name evidence="1" type="ORF">H8K36_11575</name>
</gene>
<dbReference type="EMBL" id="JACOFZ010000003">
    <property type="protein sequence ID" value="MBC3882020.1"/>
    <property type="molecule type" value="Genomic_DNA"/>
</dbReference>
<name>A0A923HRL6_9BURK</name>
<keyword evidence="2" id="KW-1185">Reference proteome</keyword>
<evidence type="ECO:0000313" key="1">
    <source>
        <dbReference type="EMBL" id="MBC3882020.1"/>
    </source>
</evidence>
<accession>A0A923HRL6</accession>
<dbReference type="Proteomes" id="UP000627446">
    <property type="component" value="Unassembled WGS sequence"/>
</dbReference>
<sequence length="141" mass="15410">MAPLFPSHGKYSLYRDGQVLVTEVVGPWNLELVQEWARSAIPFSIEIQEDGPWAGIAIMSESMLATPDAMAALRKVVAASVEQFNCIAHIVVAAPGVAGKGVVEPAFEKVYEGLCLSGFFDDYVSAKQWATKEIHQRNSQK</sequence>
<protein>
    <submittedName>
        <fullName evidence="1">Uncharacterized protein</fullName>
    </submittedName>
</protein>
<proteinExistence type="predicted"/>
<reference evidence="1" key="1">
    <citation type="submission" date="2020-08" db="EMBL/GenBank/DDBJ databases">
        <title>Novel species isolated from subtropical streams in China.</title>
        <authorList>
            <person name="Lu H."/>
        </authorList>
    </citation>
    <scope>NUCLEOTIDE SEQUENCE</scope>
    <source>
        <strain evidence="1">LX22W</strain>
    </source>
</reference>
<evidence type="ECO:0000313" key="2">
    <source>
        <dbReference type="Proteomes" id="UP000627446"/>
    </source>
</evidence>